<dbReference type="NCBIfam" id="TIGR00121">
    <property type="entry name" value="birA_ligase"/>
    <property type="match status" value="1"/>
</dbReference>
<protein>
    <submittedName>
        <fullName evidence="3">Biotin-(Acetyl-CoA carboxylase) ligase</fullName>
    </submittedName>
</protein>
<dbReference type="OrthoDB" id="9807064at2"/>
<evidence type="ECO:0000259" key="2">
    <source>
        <dbReference type="PROSITE" id="PS51733"/>
    </source>
</evidence>
<dbReference type="Gene3D" id="3.30.930.10">
    <property type="entry name" value="Bira Bifunctional Protein, Domain 2"/>
    <property type="match status" value="1"/>
</dbReference>
<dbReference type="RefSeq" id="WP_103066705.1">
    <property type="nucleotide sequence ID" value="NZ_AZRL01000008.1"/>
</dbReference>
<dbReference type="AlphaFoldDB" id="A0A2K1P2A0"/>
<sequence length="244" mass="28069">MIGDNLILLDKVDSTNNYIKKHWRELPSETVVWALEQTEGYGRKNSRWYSPLGGLWFSVLFKPRKRPLIPYYYLRMYSLVIYNVLKKKYKLNPIIKWPNDILINSKKVCGILGESVYDGGSPSCVIVGVGINVNNELPEEVSNNSIALKDVVGKEIPLRKFLNELNHVAYHSYYLKYFKPKAISAITKMWLNHLNVKVGDKVQVSNENDGTIYGKVNDIQSDYLEIIDDNREIKKLNSGELIVL</sequence>
<evidence type="ECO:0000313" key="3">
    <source>
        <dbReference type="EMBL" id="PNR96923.1"/>
    </source>
</evidence>
<dbReference type="GO" id="GO:0005737">
    <property type="term" value="C:cytoplasm"/>
    <property type="evidence" value="ECO:0007669"/>
    <property type="project" value="TreeGrafter"/>
</dbReference>
<dbReference type="InterPro" id="IPR045864">
    <property type="entry name" value="aa-tRNA-synth_II/BPL/LPL"/>
</dbReference>
<dbReference type="PROSITE" id="PS51733">
    <property type="entry name" value="BPL_LPL_CATALYTIC"/>
    <property type="match status" value="1"/>
</dbReference>
<feature type="domain" description="BPL/LPL catalytic" evidence="2">
    <location>
        <begin position="1"/>
        <end position="177"/>
    </location>
</feature>
<dbReference type="PANTHER" id="PTHR12835:SF5">
    <property type="entry name" value="BIOTIN--PROTEIN LIGASE"/>
    <property type="match status" value="1"/>
</dbReference>
<reference evidence="3 4" key="1">
    <citation type="submission" date="2013-12" db="EMBL/GenBank/DDBJ databases">
        <title>Comparative genomics of Petrotoga isolates.</title>
        <authorList>
            <person name="Nesbo C.L."/>
            <person name="Charchuk R."/>
            <person name="Chow K."/>
        </authorList>
    </citation>
    <scope>NUCLEOTIDE SEQUENCE [LARGE SCALE GENOMIC DNA]</scope>
    <source>
        <strain evidence="3 4">DSM 13574</strain>
    </source>
</reference>
<proteinExistence type="predicted"/>
<dbReference type="CDD" id="cd16442">
    <property type="entry name" value="BPL"/>
    <property type="match status" value="1"/>
</dbReference>
<dbReference type="InterPro" id="IPR004143">
    <property type="entry name" value="BPL_LPL_catalytic"/>
</dbReference>
<dbReference type="EMBL" id="AZRL01000008">
    <property type="protein sequence ID" value="PNR96923.1"/>
    <property type="molecule type" value="Genomic_DNA"/>
</dbReference>
<dbReference type="InterPro" id="IPR004408">
    <property type="entry name" value="Biotin_CoA_COase_ligase"/>
</dbReference>
<dbReference type="GO" id="GO:0004077">
    <property type="term" value="F:biotin--[biotin carboxyl-carrier protein] ligase activity"/>
    <property type="evidence" value="ECO:0007669"/>
    <property type="project" value="InterPro"/>
</dbReference>
<evidence type="ECO:0000256" key="1">
    <source>
        <dbReference type="ARBA" id="ARBA00022598"/>
    </source>
</evidence>
<keyword evidence="1 3" id="KW-0436">Ligase</keyword>
<dbReference type="SUPFAM" id="SSF55681">
    <property type="entry name" value="Class II aaRS and biotin synthetases"/>
    <property type="match status" value="1"/>
</dbReference>
<comment type="caution">
    <text evidence="3">The sequence shown here is derived from an EMBL/GenBank/DDBJ whole genome shotgun (WGS) entry which is preliminary data.</text>
</comment>
<name>A0A2K1P2A0_9BACT</name>
<organism evidence="3 4">
    <name type="scientific">Petrotoga olearia DSM 13574</name>
    <dbReference type="NCBI Taxonomy" id="1122955"/>
    <lineage>
        <taxon>Bacteria</taxon>
        <taxon>Thermotogati</taxon>
        <taxon>Thermotogota</taxon>
        <taxon>Thermotogae</taxon>
        <taxon>Petrotogales</taxon>
        <taxon>Petrotogaceae</taxon>
        <taxon>Petrotoga</taxon>
    </lineage>
</organism>
<gene>
    <name evidence="3" type="ORF">X929_03780</name>
</gene>
<dbReference type="Pfam" id="PF03099">
    <property type="entry name" value="BPL_LplA_LipB"/>
    <property type="match status" value="1"/>
</dbReference>
<accession>A0A2K1P2A0</accession>
<evidence type="ECO:0000313" key="4">
    <source>
        <dbReference type="Proteomes" id="UP000236434"/>
    </source>
</evidence>
<dbReference type="Proteomes" id="UP000236434">
    <property type="component" value="Unassembled WGS sequence"/>
</dbReference>
<dbReference type="PANTHER" id="PTHR12835">
    <property type="entry name" value="BIOTIN PROTEIN LIGASE"/>
    <property type="match status" value="1"/>
</dbReference>